<comment type="caution">
    <text evidence="2">The sequence shown here is derived from an EMBL/GenBank/DDBJ whole genome shotgun (WGS) entry which is preliminary data.</text>
</comment>
<evidence type="ECO:0000313" key="3">
    <source>
        <dbReference type="Proteomes" id="UP001516400"/>
    </source>
</evidence>
<name>A0ABD2P7T8_9CUCU</name>
<gene>
    <name evidence="2" type="ORF">HHI36_001494</name>
</gene>
<keyword evidence="1" id="KW-0175">Coiled coil</keyword>
<proteinExistence type="predicted"/>
<protein>
    <submittedName>
        <fullName evidence="2">Uncharacterized protein</fullName>
    </submittedName>
</protein>
<feature type="coiled-coil region" evidence="1">
    <location>
        <begin position="18"/>
        <end position="80"/>
    </location>
</feature>
<accession>A0ABD2P7T8</accession>
<keyword evidence="3" id="KW-1185">Reference proteome</keyword>
<evidence type="ECO:0000313" key="2">
    <source>
        <dbReference type="EMBL" id="KAL3287008.1"/>
    </source>
</evidence>
<organism evidence="2 3">
    <name type="scientific">Cryptolaemus montrouzieri</name>
    <dbReference type="NCBI Taxonomy" id="559131"/>
    <lineage>
        <taxon>Eukaryota</taxon>
        <taxon>Metazoa</taxon>
        <taxon>Ecdysozoa</taxon>
        <taxon>Arthropoda</taxon>
        <taxon>Hexapoda</taxon>
        <taxon>Insecta</taxon>
        <taxon>Pterygota</taxon>
        <taxon>Neoptera</taxon>
        <taxon>Endopterygota</taxon>
        <taxon>Coleoptera</taxon>
        <taxon>Polyphaga</taxon>
        <taxon>Cucujiformia</taxon>
        <taxon>Coccinelloidea</taxon>
        <taxon>Coccinellidae</taxon>
        <taxon>Scymninae</taxon>
        <taxon>Scymnini</taxon>
        <taxon>Cryptolaemus</taxon>
    </lineage>
</organism>
<dbReference type="AlphaFoldDB" id="A0ABD2P7T8"/>
<reference evidence="2 3" key="1">
    <citation type="journal article" date="2021" name="BMC Biol.">
        <title>Horizontally acquired antibacterial genes associated with adaptive radiation of ladybird beetles.</title>
        <authorList>
            <person name="Li H.S."/>
            <person name="Tang X.F."/>
            <person name="Huang Y.H."/>
            <person name="Xu Z.Y."/>
            <person name="Chen M.L."/>
            <person name="Du X.Y."/>
            <person name="Qiu B.Y."/>
            <person name="Chen P.T."/>
            <person name="Zhang W."/>
            <person name="Slipinski A."/>
            <person name="Escalona H.E."/>
            <person name="Waterhouse R.M."/>
            <person name="Zwick A."/>
            <person name="Pang H."/>
        </authorList>
    </citation>
    <scope>NUCLEOTIDE SEQUENCE [LARGE SCALE GENOMIC DNA]</scope>
    <source>
        <strain evidence="2">SYSU2018</strain>
    </source>
</reference>
<dbReference type="Proteomes" id="UP001516400">
    <property type="component" value="Unassembled WGS sequence"/>
</dbReference>
<dbReference type="EMBL" id="JABFTP020000185">
    <property type="protein sequence ID" value="KAL3287008.1"/>
    <property type="molecule type" value="Genomic_DNA"/>
</dbReference>
<sequence>MNMLPTITFTFKSRSIIRNEYEDQYKKLEKENNSVNKKLQDIEEEMDLKDEQVENTKVRVQQLKKECIQSEKHLENILAEKAALVEKL</sequence>
<evidence type="ECO:0000256" key="1">
    <source>
        <dbReference type="SAM" id="Coils"/>
    </source>
</evidence>